<proteinExistence type="predicted"/>
<keyword evidence="3" id="KW-1185">Reference proteome</keyword>
<evidence type="ECO:0000313" key="3">
    <source>
        <dbReference type="Proteomes" id="UP001597296"/>
    </source>
</evidence>
<organism evidence="2 3">
    <name type="scientific">Phaeospirillum tilakii</name>
    <dbReference type="NCBI Taxonomy" id="741673"/>
    <lineage>
        <taxon>Bacteria</taxon>
        <taxon>Pseudomonadati</taxon>
        <taxon>Pseudomonadota</taxon>
        <taxon>Alphaproteobacteria</taxon>
        <taxon>Rhodospirillales</taxon>
        <taxon>Rhodospirillaceae</taxon>
        <taxon>Phaeospirillum</taxon>
    </lineage>
</organism>
<feature type="signal peptide" evidence="1">
    <location>
        <begin position="1"/>
        <end position="25"/>
    </location>
</feature>
<evidence type="ECO:0000256" key="1">
    <source>
        <dbReference type="SAM" id="SignalP"/>
    </source>
</evidence>
<sequence>MSPTGRAVVALGLALLALAPGHAAAHPHAWIDISVAVRFDADGRVTGLAESWLFDEFYSADTVGKGDPARIDRLIKGIMRNLAGYGYFTRVHAGGREIALAPPPPASARMEAGRLRMDFLAPLAEPVIPTQAAPLTYAVFDPTYFIEMLHAEAKDAIRLEGAPPGCRFRLLQPHPDPKAVAAAAALDRTQSGGDGLGAQFAEKVEITCEASPRP</sequence>
<accession>A0ABW5C5N9</accession>
<dbReference type="InterPro" id="IPR010412">
    <property type="entry name" value="DUF1007"/>
</dbReference>
<comment type="caution">
    <text evidence="2">The sequence shown here is derived from an EMBL/GenBank/DDBJ whole genome shotgun (WGS) entry which is preliminary data.</text>
</comment>
<dbReference type="EMBL" id="JBHUIY010000002">
    <property type="protein sequence ID" value="MFD2232580.1"/>
    <property type="molecule type" value="Genomic_DNA"/>
</dbReference>
<dbReference type="Pfam" id="PF06226">
    <property type="entry name" value="DUF1007"/>
    <property type="match status" value="1"/>
</dbReference>
<gene>
    <name evidence="2" type="ORF">ACFSNB_02055</name>
</gene>
<dbReference type="Proteomes" id="UP001597296">
    <property type="component" value="Unassembled WGS sequence"/>
</dbReference>
<protein>
    <submittedName>
        <fullName evidence="2">DUF1007 family protein</fullName>
    </submittedName>
</protein>
<evidence type="ECO:0000313" key="2">
    <source>
        <dbReference type="EMBL" id="MFD2232580.1"/>
    </source>
</evidence>
<name>A0ABW5C5N9_9PROT</name>
<dbReference type="RefSeq" id="WP_377314013.1">
    <property type="nucleotide sequence ID" value="NZ_JBHUIY010000002.1"/>
</dbReference>
<keyword evidence="1" id="KW-0732">Signal</keyword>
<feature type="chain" id="PRO_5047227126" evidence="1">
    <location>
        <begin position="26"/>
        <end position="214"/>
    </location>
</feature>
<reference evidence="3" key="1">
    <citation type="journal article" date="2019" name="Int. J. Syst. Evol. Microbiol.">
        <title>The Global Catalogue of Microorganisms (GCM) 10K type strain sequencing project: providing services to taxonomists for standard genome sequencing and annotation.</title>
        <authorList>
            <consortium name="The Broad Institute Genomics Platform"/>
            <consortium name="The Broad Institute Genome Sequencing Center for Infectious Disease"/>
            <person name="Wu L."/>
            <person name="Ma J."/>
        </authorList>
    </citation>
    <scope>NUCLEOTIDE SEQUENCE [LARGE SCALE GENOMIC DNA]</scope>
    <source>
        <strain evidence="3">KCTC 15012</strain>
    </source>
</reference>